<dbReference type="AlphaFoldDB" id="A0A7G7YPC3"/>
<dbReference type="KEGG" id="cans:GP473_06405"/>
<feature type="compositionally biased region" description="Basic and acidic residues" evidence="1">
    <location>
        <begin position="239"/>
        <end position="257"/>
    </location>
</feature>
<protein>
    <submittedName>
        <fullName evidence="3">Uncharacterized protein</fullName>
    </submittedName>
</protein>
<keyword evidence="2" id="KW-1133">Transmembrane helix</keyword>
<proteinExistence type="predicted"/>
<dbReference type="Pfam" id="PF20177">
    <property type="entry name" value="DUF6542"/>
    <property type="match status" value="1"/>
</dbReference>
<accession>A0A7G7YPC3</accession>
<name>A0A7G7YPC3_9CORY</name>
<feature type="transmembrane region" description="Helical" evidence="2">
    <location>
        <begin position="52"/>
        <end position="70"/>
    </location>
</feature>
<feature type="compositionally biased region" description="Basic and acidic residues" evidence="1">
    <location>
        <begin position="266"/>
        <end position="281"/>
    </location>
</feature>
<keyword evidence="4" id="KW-1185">Reference proteome</keyword>
<feature type="transmembrane region" description="Helical" evidence="2">
    <location>
        <begin position="121"/>
        <end position="139"/>
    </location>
</feature>
<feature type="transmembrane region" description="Helical" evidence="2">
    <location>
        <begin position="24"/>
        <end position="46"/>
    </location>
</feature>
<evidence type="ECO:0000256" key="2">
    <source>
        <dbReference type="SAM" id="Phobius"/>
    </source>
</evidence>
<feature type="region of interest" description="Disordered" evidence="1">
    <location>
        <begin position="1"/>
        <end position="20"/>
    </location>
</feature>
<feature type="compositionally biased region" description="Basic and acidic residues" evidence="1">
    <location>
        <begin position="148"/>
        <end position="167"/>
    </location>
</feature>
<evidence type="ECO:0000256" key="1">
    <source>
        <dbReference type="SAM" id="MobiDB-lite"/>
    </source>
</evidence>
<keyword evidence="2" id="KW-0812">Transmembrane</keyword>
<sequence>MNDKPRSRSHAKSRHSAPPSNRPMFPVWAPLLVMVAVVITGLILTAEGGSVPKSYFILFAIACVICTLLVEARGLFLTVVAQPLYFLIGALAIGWISAKDSTGSGFKTKILTSVYPTIENFLWLLIPFLISVVLALLRWQKAKNSFSRHQESETKQRERRRKSDDSNRASYARSRHRDEEAKRHAEREAAAKEREDNRRRSVEELMARSEARRAAREERERLARERASSRRVASPLPPRRPDNEEQGHSHAVRHERSPLPAARHALPHDEPERLPRHYRDDHEDDYFTETRRPRHYRDDDDFPFEGR</sequence>
<evidence type="ECO:0000313" key="4">
    <source>
        <dbReference type="Proteomes" id="UP000515275"/>
    </source>
</evidence>
<dbReference type="EMBL" id="CP046883">
    <property type="protein sequence ID" value="QNH96343.1"/>
    <property type="molecule type" value="Genomic_DNA"/>
</dbReference>
<dbReference type="Proteomes" id="UP000515275">
    <property type="component" value="Chromosome"/>
</dbReference>
<feature type="region of interest" description="Disordered" evidence="1">
    <location>
        <begin position="147"/>
        <end position="307"/>
    </location>
</feature>
<dbReference type="InterPro" id="IPR046672">
    <property type="entry name" value="DUF6542"/>
</dbReference>
<keyword evidence="2" id="KW-0472">Membrane</keyword>
<gene>
    <name evidence="3" type="ORF">GP473_06405</name>
</gene>
<feature type="transmembrane region" description="Helical" evidence="2">
    <location>
        <begin position="75"/>
        <end position="96"/>
    </location>
</feature>
<dbReference type="RefSeq" id="WP_185770094.1">
    <property type="nucleotide sequence ID" value="NZ_CP046883.1"/>
</dbReference>
<feature type="compositionally biased region" description="Basic and acidic residues" evidence="1">
    <location>
        <begin position="176"/>
        <end position="228"/>
    </location>
</feature>
<evidence type="ECO:0000313" key="3">
    <source>
        <dbReference type="EMBL" id="QNH96343.1"/>
    </source>
</evidence>
<organism evidence="3 4">
    <name type="scientific">Corynebacterium anserum</name>
    <dbReference type="NCBI Taxonomy" id="2684406"/>
    <lineage>
        <taxon>Bacteria</taxon>
        <taxon>Bacillati</taxon>
        <taxon>Actinomycetota</taxon>
        <taxon>Actinomycetes</taxon>
        <taxon>Mycobacteriales</taxon>
        <taxon>Corynebacteriaceae</taxon>
        <taxon>Corynebacterium</taxon>
    </lineage>
</organism>
<reference evidence="3 4" key="1">
    <citation type="submission" date="2019-12" db="EMBL/GenBank/DDBJ databases">
        <title>Corynebacterium sp. nov., isolated from feces of the Anser Albifrons in China.</title>
        <authorList>
            <person name="Liu Q."/>
        </authorList>
    </citation>
    <scope>NUCLEOTIDE SEQUENCE [LARGE SCALE GENOMIC DNA]</scope>
    <source>
        <strain evidence="3 4">23H37-10</strain>
    </source>
</reference>